<sequence length="52" mass="5846">MKIKNHVIGFSLGYFACMLIIYLVTGYFSWSFVLGSLAGIVLFAVLMKLLKK</sequence>
<keyword evidence="1" id="KW-0812">Transmembrane</keyword>
<feature type="transmembrane region" description="Helical" evidence="1">
    <location>
        <begin position="30"/>
        <end position="50"/>
    </location>
</feature>
<name>A0ABQ4KZT3_SIMTE</name>
<dbReference type="RefSeq" id="WP_185830671.1">
    <property type="nucleotide sequence ID" value="NZ_BORJ01000009.1"/>
</dbReference>
<reference evidence="2 3" key="1">
    <citation type="submission" date="2021-03" db="EMBL/GenBank/DDBJ databases">
        <title>Antimicrobial resistance genes in bacteria isolated from Japanese honey, and their potential for conferring macrolide and lincosamide resistance in the American foulbrood pathogen Paenibacillus larvae.</title>
        <authorList>
            <person name="Okamoto M."/>
            <person name="Kumagai M."/>
            <person name="Kanamori H."/>
            <person name="Takamatsu D."/>
        </authorList>
    </citation>
    <scope>NUCLEOTIDE SEQUENCE [LARGE SCALE GENOMIC DNA]</scope>
    <source>
        <strain evidence="2 3">J6TS1</strain>
    </source>
</reference>
<evidence type="ECO:0000313" key="2">
    <source>
        <dbReference type="EMBL" id="GIN97523.1"/>
    </source>
</evidence>
<comment type="caution">
    <text evidence="2">The sequence shown here is derived from an EMBL/GenBank/DDBJ whole genome shotgun (WGS) entry which is preliminary data.</text>
</comment>
<keyword evidence="1" id="KW-1133">Transmembrane helix</keyword>
<keyword evidence="3" id="KW-1185">Reference proteome</keyword>
<dbReference type="Proteomes" id="UP000680670">
    <property type="component" value="Unassembled WGS sequence"/>
</dbReference>
<organism evidence="2 3">
    <name type="scientific">Siminovitchia terrae</name>
    <name type="common">Bacillus terrae</name>
    <dbReference type="NCBI Taxonomy" id="1914933"/>
    <lineage>
        <taxon>Bacteria</taxon>
        <taxon>Bacillati</taxon>
        <taxon>Bacillota</taxon>
        <taxon>Bacilli</taxon>
        <taxon>Bacillales</taxon>
        <taxon>Bacillaceae</taxon>
        <taxon>Siminovitchia</taxon>
    </lineage>
</organism>
<evidence type="ECO:0000313" key="3">
    <source>
        <dbReference type="Proteomes" id="UP000680670"/>
    </source>
</evidence>
<gene>
    <name evidence="2" type="ORF">J6TS1_33930</name>
</gene>
<proteinExistence type="predicted"/>
<accession>A0ABQ4KZT3</accession>
<protein>
    <submittedName>
        <fullName evidence="2">Uncharacterized protein</fullName>
    </submittedName>
</protein>
<keyword evidence="1" id="KW-0472">Membrane</keyword>
<evidence type="ECO:0000256" key="1">
    <source>
        <dbReference type="SAM" id="Phobius"/>
    </source>
</evidence>
<feature type="transmembrane region" description="Helical" evidence="1">
    <location>
        <begin position="7"/>
        <end position="24"/>
    </location>
</feature>
<dbReference type="EMBL" id="BORJ01000009">
    <property type="protein sequence ID" value="GIN97523.1"/>
    <property type="molecule type" value="Genomic_DNA"/>
</dbReference>